<evidence type="ECO:0000313" key="2">
    <source>
        <dbReference type="Proteomes" id="UP000016932"/>
    </source>
</evidence>
<reference evidence="1 2" key="1">
    <citation type="journal article" date="2012" name="PLoS Pathog.">
        <title>Diverse lifestyles and strategies of plant pathogenesis encoded in the genomes of eighteen Dothideomycetes fungi.</title>
        <authorList>
            <person name="Ohm R.A."/>
            <person name="Feau N."/>
            <person name="Henrissat B."/>
            <person name="Schoch C.L."/>
            <person name="Horwitz B.A."/>
            <person name="Barry K.W."/>
            <person name="Condon B.J."/>
            <person name="Copeland A.C."/>
            <person name="Dhillon B."/>
            <person name="Glaser F."/>
            <person name="Hesse C.N."/>
            <person name="Kosti I."/>
            <person name="LaButti K."/>
            <person name="Lindquist E.A."/>
            <person name="Lucas S."/>
            <person name="Salamov A.A."/>
            <person name="Bradshaw R.E."/>
            <person name="Ciuffetti L."/>
            <person name="Hamelin R.C."/>
            <person name="Kema G.H.J."/>
            <person name="Lawrence C."/>
            <person name="Scott J.A."/>
            <person name="Spatafora J.W."/>
            <person name="Turgeon B.G."/>
            <person name="de Wit P.J.G.M."/>
            <person name="Zhong S."/>
            <person name="Goodwin S.B."/>
            <person name="Grigoriev I.V."/>
        </authorList>
    </citation>
    <scope>NUCLEOTIDE SEQUENCE [LARGE SCALE GENOMIC DNA]</scope>
    <source>
        <strain evidence="1 2">CIRAD86</strain>
    </source>
</reference>
<organism evidence="1 2">
    <name type="scientific">Pseudocercospora fijiensis (strain CIRAD86)</name>
    <name type="common">Black leaf streak disease fungus</name>
    <name type="synonym">Mycosphaerella fijiensis</name>
    <dbReference type="NCBI Taxonomy" id="383855"/>
    <lineage>
        <taxon>Eukaryota</taxon>
        <taxon>Fungi</taxon>
        <taxon>Dikarya</taxon>
        <taxon>Ascomycota</taxon>
        <taxon>Pezizomycotina</taxon>
        <taxon>Dothideomycetes</taxon>
        <taxon>Dothideomycetidae</taxon>
        <taxon>Mycosphaerellales</taxon>
        <taxon>Mycosphaerellaceae</taxon>
        <taxon>Pseudocercospora</taxon>
    </lineage>
</organism>
<dbReference type="VEuPathDB" id="FungiDB:MYCFIDRAFT_210219"/>
<dbReference type="GeneID" id="19337030"/>
<dbReference type="KEGG" id="pfj:MYCFIDRAFT_210219"/>
<dbReference type="Proteomes" id="UP000016932">
    <property type="component" value="Unassembled WGS sequence"/>
</dbReference>
<accession>M3ALD0</accession>
<dbReference type="HOGENOM" id="CLU_2016242_0_0_1"/>
<keyword evidence="2" id="KW-1185">Reference proteome</keyword>
<name>M3ALD0_PSEFD</name>
<sequence length="123" mass="13831">MTQKLADTKYETHLWSDITASSSARRTVHISFSGTRPGSDRISSNLFSTWEAIGRSFARASWAPFQERLVVCVQNTAFFLSGDIGSYCLATWVEVFFDTLFIVSSGLATAFACTTPDQWRKQW</sequence>
<gene>
    <name evidence="1" type="ORF">MYCFIDRAFT_210219</name>
</gene>
<evidence type="ECO:0000313" key="1">
    <source>
        <dbReference type="EMBL" id="EME85391.1"/>
    </source>
</evidence>
<dbReference type="AlphaFoldDB" id="M3ALD0"/>
<proteinExistence type="predicted"/>
<dbReference type="RefSeq" id="XP_007923016.1">
    <property type="nucleotide sequence ID" value="XM_007924825.1"/>
</dbReference>
<protein>
    <submittedName>
        <fullName evidence="1">Uncharacterized protein</fullName>
    </submittedName>
</protein>
<dbReference type="EMBL" id="KB446556">
    <property type="protein sequence ID" value="EME85391.1"/>
    <property type="molecule type" value="Genomic_DNA"/>
</dbReference>